<evidence type="ECO:0000313" key="10">
    <source>
        <dbReference type="Proteomes" id="UP000507222"/>
    </source>
</evidence>
<dbReference type="InterPro" id="IPR045196">
    <property type="entry name" value="IF2/IF5"/>
</dbReference>
<evidence type="ECO:0000256" key="6">
    <source>
        <dbReference type="ARBA" id="ARBA00073542"/>
    </source>
</evidence>
<dbReference type="SMART" id="SM00653">
    <property type="entry name" value="eIF2B_5"/>
    <property type="match status" value="1"/>
</dbReference>
<dbReference type="InterPro" id="IPR002735">
    <property type="entry name" value="Transl_init_fac_IF2/IF5_dom"/>
</dbReference>
<reference evidence="9 10" key="1">
    <citation type="submission" date="2020-05" db="EMBL/GenBank/DDBJ databases">
        <authorList>
            <person name="Campoy J."/>
            <person name="Schneeberger K."/>
            <person name="Spophaly S."/>
        </authorList>
    </citation>
    <scope>NUCLEOTIDE SEQUENCE [LARGE SCALE GENOMIC DNA]</scope>
    <source>
        <strain evidence="9">PruArmRojPasFocal</strain>
    </source>
</reference>
<dbReference type="PANTHER" id="PTHR23001:SF3">
    <property type="entry name" value="EUKARYOTIC TRANSLATION INITIATION FACTOR 2 SUBUNIT 2"/>
    <property type="match status" value="1"/>
</dbReference>
<comment type="function">
    <text evidence="4">Component of the eIF2 complex that functions in the early steps of protein synthesis by forming a ternary complex with GTP and initiator tRNA. This complex binds to a 40S ribosomal subunit, followed by mRNA binding to form a 43S pre-initiation complex (43S PIC). Junction of the 60S ribosomal subunit to form the 80S initiation complex is preceded by hydrolysis of the GTP bound to eIF2 and release of an eIF2-GDP binary complex. In order for eIF2 to recycle and catalyze another round of initiation, the GDP bound to eIF2 must exchange with GTP by way of a reaction catalyzed by eIF2B.</text>
</comment>
<dbReference type="InterPro" id="IPR016190">
    <property type="entry name" value="Transl_init_fac_IF2/IF5_Zn-bd"/>
</dbReference>
<dbReference type="EMBL" id="CAEKDK010000004">
    <property type="protein sequence ID" value="CAB4278387.1"/>
    <property type="molecule type" value="Genomic_DNA"/>
</dbReference>
<feature type="region of interest" description="Disordered" evidence="7">
    <location>
        <begin position="160"/>
        <end position="188"/>
    </location>
</feature>
<feature type="domain" description="Translation initiation factor IF2/IF5" evidence="8">
    <location>
        <begin position="36"/>
        <end position="145"/>
    </location>
</feature>
<accession>A0A6J5URJ4</accession>
<dbReference type="GO" id="GO:0003729">
    <property type="term" value="F:mRNA binding"/>
    <property type="evidence" value="ECO:0007669"/>
    <property type="project" value="TreeGrafter"/>
</dbReference>
<evidence type="ECO:0000313" key="9">
    <source>
        <dbReference type="EMBL" id="CAB4278387.1"/>
    </source>
</evidence>
<protein>
    <recommendedName>
        <fullName evidence="6">Eukaryotic translation initiation factor 2 subunit beta</fullName>
    </recommendedName>
</protein>
<comment type="subunit">
    <text evidence="5">Eukaryotic translation initiation factor 2 eIF2 is a heterotrimeric complex composed of an alpha, a beta and a gamma subunit.</text>
</comment>
<dbReference type="PANTHER" id="PTHR23001">
    <property type="entry name" value="EUKARYOTIC TRANSLATION INITIATION FACTOR"/>
    <property type="match status" value="1"/>
</dbReference>
<dbReference type="GO" id="GO:0031369">
    <property type="term" value="F:translation initiation factor binding"/>
    <property type="evidence" value="ECO:0007669"/>
    <property type="project" value="TreeGrafter"/>
</dbReference>
<keyword evidence="2" id="KW-0396">Initiation factor</keyword>
<evidence type="ECO:0000256" key="5">
    <source>
        <dbReference type="ARBA" id="ARBA00063900"/>
    </source>
</evidence>
<comment type="similarity">
    <text evidence="1">Belongs to the eIF-2-beta/eIF-5 family.</text>
</comment>
<dbReference type="Pfam" id="PF01873">
    <property type="entry name" value="eIF-5_eIF-2B"/>
    <property type="match status" value="1"/>
</dbReference>
<evidence type="ECO:0000256" key="4">
    <source>
        <dbReference type="ARBA" id="ARBA00054872"/>
    </source>
</evidence>
<dbReference type="Proteomes" id="UP000507222">
    <property type="component" value="Unassembled WGS sequence"/>
</dbReference>
<feature type="compositionally biased region" description="Basic residues" evidence="7">
    <location>
        <begin position="167"/>
        <end position="179"/>
    </location>
</feature>
<dbReference type="InterPro" id="IPR016189">
    <property type="entry name" value="Transl_init_fac_IF2/IF5_N"/>
</dbReference>
<dbReference type="FunFam" id="3.30.30.170:FF:000001">
    <property type="entry name" value="Eukaryotic translation initiation factor 2 subunit"/>
    <property type="match status" value="1"/>
</dbReference>
<evidence type="ECO:0000256" key="2">
    <source>
        <dbReference type="ARBA" id="ARBA00022540"/>
    </source>
</evidence>
<dbReference type="GO" id="GO:0001731">
    <property type="term" value="P:formation of translation preinitiation complex"/>
    <property type="evidence" value="ECO:0007669"/>
    <property type="project" value="TreeGrafter"/>
</dbReference>
<sequence length="206" mass="23524">MSGDNTFEVTDDFVEDTFDKLLKLIWENDLELSKEKPKTVMGHQLYVSQGKKETSFLNFVDVCKKMHRQPDHVMAFLLAELGASGSLHKQRRLYVDGSFPAEDFEEILRRYAIEYVFCVGCKSPDTTLSEDNCLFFLRCEKCGVVQSVAPAQDKVAADISPFDPTEKKKKKKRKKKQKQVRVGEDEEGITWPVSMQGDALQMFHSG</sequence>
<name>A0A6J5URJ4_PRUAR</name>
<dbReference type="AlphaFoldDB" id="A0A6J5URJ4"/>
<organism evidence="9 10">
    <name type="scientific">Prunus armeniaca</name>
    <name type="common">Apricot</name>
    <name type="synonym">Armeniaca vulgaris</name>
    <dbReference type="NCBI Taxonomy" id="36596"/>
    <lineage>
        <taxon>Eukaryota</taxon>
        <taxon>Viridiplantae</taxon>
        <taxon>Streptophyta</taxon>
        <taxon>Embryophyta</taxon>
        <taxon>Tracheophyta</taxon>
        <taxon>Spermatophyta</taxon>
        <taxon>Magnoliopsida</taxon>
        <taxon>eudicotyledons</taxon>
        <taxon>Gunneridae</taxon>
        <taxon>Pentapetalae</taxon>
        <taxon>rosids</taxon>
        <taxon>fabids</taxon>
        <taxon>Rosales</taxon>
        <taxon>Rosaceae</taxon>
        <taxon>Amygdaloideae</taxon>
        <taxon>Amygdaleae</taxon>
        <taxon>Prunus</taxon>
    </lineage>
</organism>
<gene>
    <name evidence="9" type="ORF">CURHAP_LOCUS29199</name>
</gene>
<dbReference type="GO" id="GO:0005850">
    <property type="term" value="C:eukaryotic translation initiation factor 2 complex"/>
    <property type="evidence" value="ECO:0007669"/>
    <property type="project" value="TreeGrafter"/>
</dbReference>
<evidence type="ECO:0000256" key="7">
    <source>
        <dbReference type="SAM" id="MobiDB-lite"/>
    </source>
</evidence>
<evidence type="ECO:0000256" key="1">
    <source>
        <dbReference type="ARBA" id="ARBA00010397"/>
    </source>
</evidence>
<dbReference type="GO" id="GO:0003743">
    <property type="term" value="F:translation initiation factor activity"/>
    <property type="evidence" value="ECO:0007669"/>
    <property type="project" value="UniProtKB-KW"/>
</dbReference>
<dbReference type="SUPFAM" id="SSF75689">
    <property type="entry name" value="Zinc-binding domain of translation initiation factor 2 beta"/>
    <property type="match status" value="1"/>
</dbReference>
<dbReference type="SUPFAM" id="SSF100966">
    <property type="entry name" value="Translation initiation factor 2 beta, aIF2beta, N-terminal domain"/>
    <property type="match status" value="1"/>
</dbReference>
<proteinExistence type="inferred from homology"/>
<evidence type="ECO:0000259" key="8">
    <source>
        <dbReference type="SMART" id="SM00653"/>
    </source>
</evidence>
<keyword evidence="3" id="KW-0648">Protein biosynthesis</keyword>
<dbReference type="Gene3D" id="3.30.30.170">
    <property type="match status" value="1"/>
</dbReference>
<evidence type="ECO:0000256" key="3">
    <source>
        <dbReference type="ARBA" id="ARBA00022917"/>
    </source>
</evidence>